<dbReference type="EMBL" id="CP003876">
    <property type="protein sequence ID" value="AFT98359.1"/>
    <property type="molecule type" value="Genomic_DNA"/>
</dbReference>
<dbReference type="RefSeq" id="WP_014981222.1">
    <property type="nucleotide sequence ID" value="NC_018681.1"/>
</dbReference>
<accession>K0EN82</accession>
<organism evidence="1 2">
    <name type="scientific">Nocardia brasiliensis (strain ATCC 700358 / HUJEG-1)</name>
    <dbReference type="NCBI Taxonomy" id="1133849"/>
    <lineage>
        <taxon>Bacteria</taxon>
        <taxon>Bacillati</taxon>
        <taxon>Actinomycetota</taxon>
        <taxon>Actinomycetes</taxon>
        <taxon>Mycobacteriales</taxon>
        <taxon>Nocardiaceae</taxon>
        <taxon>Nocardia</taxon>
    </lineage>
</organism>
<gene>
    <name evidence="1" type="ORF">O3I_001985</name>
</gene>
<evidence type="ECO:0000313" key="1">
    <source>
        <dbReference type="EMBL" id="AFT98359.1"/>
    </source>
</evidence>
<dbReference type="Proteomes" id="UP000006304">
    <property type="component" value="Chromosome"/>
</dbReference>
<dbReference type="STRING" id="1133849.O3I_001985"/>
<reference evidence="1 2" key="1">
    <citation type="journal article" date="2012" name="J. Bacteriol.">
        <title>Complete genome sequence of Nocardia brasiliensis HUJEG-1.</title>
        <authorList>
            <person name="Vera-Cabrera L."/>
            <person name="Ortiz-Lopez R."/>
            <person name="Elizondo-Gonzalez R."/>
            <person name="Perez-Maya A.A."/>
            <person name="Ocampo-Candiani J."/>
        </authorList>
    </citation>
    <scope>NUCLEOTIDE SEQUENCE [LARGE SCALE GENOMIC DNA]</scope>
    <source>
        <strain evidence="2">ATCC 700358</strain>
    </source>
</reference>
<keyword evidence="2" id="KW-1185">Reference proteome</keyword>
<dbReference type="eggNOG" id="ENOG50336P1">
    <property type="taxonomic scope" value="Bacteria"/>
</dbReference>
<proteinExistence type="predicted"/>
<dbReference type="HOGENOM" id="CLU_130383_0_0_11"/>
<protein>
    <submittedName>
        <fullName evidence="1">Uncharacterized protein</fullName>
    </submittedName>
</protein>
<evidence type="ECO:0000313" key="2">
    <source>
        <dbReference type="Proteomes" id="UP000006304"/>
    </source>
</evidence>
<sequence>MGDFRPFTQAELEQIERDQNDPKWLEWVAPENMNAQLDAFLNETVPDMPDDPWSAQGLDHAERAALSIFPTVDSTLAPENRAVADQFHRFIGEVFRRNFEGVWRNVPSFDDAKRSQGFGPVIHRPFAEFYLGVIPALTTAIDRKTSSTWAQGFRYSEEDYRIWVEAGRPTLSGRRD</sequence>
<dbReference type="KEGG" id="nbr:O3I_001985"/>
<dbReference type="AlphaFoldDB" id="K0EN82"/>
<name>K0EN82_NOCB7</name>